<name>A0A9Q3F4J7_9BASI</name>
<accession>A0A9Q3F4J7</accession>
<proteinExistence type="predicted"/>
<dbReference type="Proteomes" id="UP000765509">
    <property type="component" value="Unassembled WGS sequence"/>
</dbReference>
<keyword evidence="2" id="KW-1185">Reference proteome</keyword>
<dbReference type="AlphaFoldDB" id="A0A9Q3F4J7"/>
<dbReference type="OrthoDB" id="8029976at2759"/>
<evidence type="ECO:0000313" key="1">
    <source>
        <dbReference type="EMBL" id="MBW0531073.1"/>
    </source>
</evidence>
<sequence>MTIKRANLLWAKIKDKYASKRAVNRGRVWMDCKEVSTMATYKITSTRGDANLHQFVKNLTLNEDIIKKPNRILACLQDLAHLRIVEKKGQITSPTALVSNVEEPHKVVYYCVKGKHNIKCATHKKEDCWSRNPHLRPPRREKKCRHFDATAHLTIAQALMTISKQKSAHIRLRSHQPYV</sequence>
<reference evidence="1" key="1">
    <citation type="submission" date="2021-03" db="EMBL/GenBank/DDBJ databases">
        <title>Draft genome sequence of rust myrtle Austropuccinia psidii MF-1, a brazilian biotype.</title>
        <authorList>
            <person name="Quecine M.C."/>
            <person name="Pachon D.M.R."/>
            <person name="Bonatelli M.L."/>
            <person name="Correr F.H."/>
            <person name="Franceschini L.M."/>
            <person name="Leite T.F."/>
            <person name="Margarido G.R.A."/>
            <person name="Almeida C.A."/>
            <person name="Ferrarezi J.A."/>
            <person name="Labate C.A."/>
        </authorList>
    </citation>
    <scope>NUCLEOTIDE SEQUENCE</scope>
    <source>
        <strain evidence="1">MF-1</strain>
    </source>
</reference>
<organism evidence="1 2">
    <name type="scientific">Austropuccinia psidii MF-1</name>
    <dbReference type="NCBI Taxonomy" id="1389203"/>
    <lineage>
        <taxon>Eukaryota</taxon>
        <taxon>Fungi</taxon>
        <taxon>Dikarya</taxon>
        <taxon>Basidiomycota</taxon>
        <taxon>Pucciniomycotina</taxon>
        <taxon>Pucciniomycetes</taxon>
        <taxon>Pucciniales</taxon>
        <taxon>Sphaerophragmiaceae</taxon>
        <taxon>Austropuccinia</taxon>
    </lineage>
</organism>
<comment type="caution">
    <text evidence="1">The sequence shown here is derived from an EMBL/GenBank/DDBJ whole genome shotgun (WGS) entry which is preliminary data.</text>
</comment>
<gene>
    <name evidence="1" type="ORF">O181_070788</name>
</gene>
<evidence type="ECO:0000313" key="2">
    <source>
        <dbReference type="Proteomes" id="UP000765509"/>
    </source>
</evidence>
<protein>
    <submittedName>
        <fullName evidence="1">Uncharacterized protein</fullName>
    </submittedName>
</protein>
<dbReference type="EMBL" id="AVOT02036542">
    <property type="protein sequence ID" value="MBW0531073.1"/>
    <property type="molecule type" value="Genomic_DNA"/>
</dbReference>